<protein>
    <submittedName>
        <fullName evidence="1">Uncharacterized protein</fullName>
    </submittedName>
</protein>
<sequence length="54" mass="6168">MGKTLHIGQDLHSLNGFYLQRYRAESILANDEPQELKVLLEVALAWLELEIGCK</sequence>
<gene>
    <name evidence="1" type="ORF">DSO57_1013031</name>
</gene>
<evidence type="ECO:0000313" key="1">
    <source>
        <dbReference type="EMBL" id="KAJ9058365.1"/>
    </source>
</evidence>
<evidence type="ECO:0000313" key="2">
    <source>
        <dbReference type="Proteomes" id="UP001165960"/>
    </source>
</evidence>
<reference evidence="1" key="1">
    <citation type="submission" date="2022-04" db="EMBL/GenBank/DDBJ databases">
        <title>Genome of the entomopathogenic fungus Entomophthora muscae.</title>
        <authorList>
            <person name="Elya C."/>
            <person name="Lovett B.R."/>
            <person name="Lee E."/>
            <person name="Macias A.M."/>
            <person name="Hajek A.E."/>
            <person name="De Bivort B.L."/>
            <person name="Kasson M.T."/>
            <person name="De Fine Licht H.H."/>
            <person name="Stajich J.E."/>
        </authorList>
    </citation>
    <scope>NUCLEOTIDE SEQUENCE</scope>
    <source>
        <strain evidence="1">Berkeley</strain>
    </source>
</reference>
<comment type="caution">
    <text evidence="1">The sequence shown here is derived from an EMBL/GenBank/DDBJ whole genome shotgun (WGS) entry which is preliminary data.</text>
</comment>
<dbReference type="Proteomes" id="UP001165960">
    <property type="component" value="Unassembled WGS sequence"/>
</dbReference>
<accession>A0ACC2S7Q4</accession>
<proteinExistence type="predicted"/>
<keyword evidence="2" id="KW-1185">Reference proteome</keyword>
<organism evidence="1 2">
    <name type="scientific">Entomophthora muscae</name>
    <dbReference type="NCBI Taxonomy" id="34485"/>
    <lineage>
        <taxon>Eukaryota</taxon>
        <taxon>Fungi</taxon>
        <taxon>Fungi incertae sedis</taxon>
        <taxon>Zoopagomycota</taxon>
        <taxon>Entomophthoromycotina</taxon>
        <taxon>Entomophthoromycetes</taxon>
        <taxon>Entomophthorales</taxon>
        <taxon>Entomophthoraceae</taxon>
        <taxon>Entomophthora</taxon>
    </lineage>
</organism>
<name>A0ACC2S7Q4_9FUNG</name>
<dbReference type="EMBL" id="QTSX02005727">
    <property type="protein sequence ID" value="KAJ9058365.1"/>
    <property type="molecule type" value="Genomic_DNA"/>
</dbReference>